<sequence length="306" mass="33679">MNTIHYSHKHSYWLASALFMSSIGLAQAQETQSVQPSSDGVALTVANDESEVYDPFEKFNRAMYDSNTVIDKYTLGPVSRGYSKVVPKPIQSCVTNFFQNLSVPYTAVNNLLQGKFKAAGQDVCRFVINSTVGLGGCIDVASKAKIPKHNEDFGQTLGKWGVKPGAYVMLPLLGPSNIRDTLAMPVDFFANPLGYKKFIKIRNYTTLLKVVDTRVQLQGTLDLIDEVALDKYAFSRDAWSQKREADVSDVDDFEGFDESASISIGDAQVIAEVTIQAPTVSTQRVEQAAQPVVEPVIHLIDEKITL</sequence>
<evidence type="ECO:0000256" key="1">
    <source>
        <dbReference type="ARBA" id="ARBA00010634"/>
    </source>
</evidence>
<dbReference type="EMBL" id="BMZG01000005">
    <property type="protein sequence ID" value="GHA72045.1"/>
    <property type="molecule type" value="Genomic_DNA"/>
</dbReference>
<dbReference type="Pfam" id="PF04333">
    <property type="entry name" value="MlaA"/>
    <property type="match status" value="1"/>
</dbReference>
<dbReference type="PANTHER" id="PTHR30035:SF3">
    <property type="entry name" value="INTERMEMBRANE PHOSPHOLIPID TRANSPORT SYSTEM LIPOPROTEIN MLAA"/>
    <property type="match status" value="1"/>
</dbReference>
<evidence type="ECO:0000313" key="5">
    <source>
        <dbReference type="Proteomes" id="UP000614287"/>
    </source>
</evidence>
<keyword evidence="4" id="KW-0449">Lipoprotein</keyword>
<reference evidence="4" key="2">
    <citation type="submission" date="2020-09" db="EMBL/GenBank/DDBJ databases">
        <authorList>
            <person name="Sun Q."/>
            <person name="Kim S."/>
        </authorList>
    </citation>
    <scope>NUCLEOTIDE SEQUENCE</scope>
    <source>
        <strain evidence="4">KCTC 32501</strain>
    </source>
</reference>
<keyword evidence="2 3" id="KW-0732">Signal</keyword>
<evidence type="ECO:0000256" key="3">
    <source>
        <dbReference type="SAM" id="SignalP"/>
    </source>
</evidence>
<evidence type="ECO:0000313" key="4">
    <source>
        <dbReference type="EMBL" id="GHA72045.1"/>
    </source>
</evidence>
<evidence type="ECO:0000256" key="2">
    <source>
        <dbReference type="ARBA" id="ARBA00022729"/>
    </source>
</evidence>
<accession>A0A8J3FZV0</accession>
<gene>
    <name evidence="4" type="ORF">GCM10009007_11230</name>
</gene>
<dbReference type="PRINTS" id="PR01805">
    <property type="entry name" value="VACJLIPOPROT"/>
</dbReference>
<feature type="chain" id="PRO_5035306114" evidence="3">
    <location>
        <begin position="29"/>
        <end position="306"/>
    </location>
</feature>
<dbReference type="AlphaFoldDB" id="A0A8J3FZV0"/>
<dbReference type="Proteomes" id="UP000614287">
    <property type="component" value="Unassembled WGS sequence"/>
</dbReference>
<keyword evidence="5" id="KW-1185">Reference proteome</keyword>
<reference evidence="4" key="1">
    <citation type="journal article" date="2014" name="Int. J. Syst. Evol. Microbiol.">
        <title>Complete genome sequence of Corynebacterium casei LMG S-19264T (=DSM 44701T), isolated from a smear-ripened cheese.</title>
        <authorList>
            <consortium name="US DOE Joint Genome Institute (JGI-PGF)"/>
            <person name="Walter F."/>
            <person name="Albersmeier A."/>
            <person name="Kalinowski J."/>
            <person name="Ruckert C."/>
        </authorList>
    </citation>
    <scope>NUCLEOTIDE SEQUENCE</scope>
    <source>
        <strain evidence="4">KCTC 32501</strain>
    </source>
</reference>
<dbReference type="GO" id="GO:0016020">
    <property type="term" value="C:membrane"/>
    <property type="evidence" value="ECO:0007669"/>
    <property type="project" value="InterPro"/>
</dbReference>
<name>A0A8J3FZV0_9BURK</name>
<protein>
    <submittedName>
        <fullName evidence="4">Lipoprotein</fullName>
    </submittedName>
</protein>
<comment type="similarity">
    <text evidence="1">Belongs to the MlaA family.</text>
</comment>
<dbReference type="InterPro" id="IPR007428">
    <property type="entry name" value="MlaA"/>
</dbReference>
<dbReference type="GO" id="GO:0120010">
    <property type="term" value="P:intermembrane phospholipid transfer"/>
    <property type="evidence" value="ECO:0007669"/>
    <property type="project" value="TreeGrafter"/>
</dbReference>
<organism evidence="4 5">
    <name type="scientific">Formosimonas limnophila</name>
    <dbReference type="NCBI Taxonomy" id="1384487"/>
    <lineage>
        <taxon>Bacteria</taxon>
        <taxon>Pseudomonadati</taxon>
        <taxon>Pseudomonadota</taxon>
        <taxon>Betaproteobacteria</taxon>
        <taxon>Burkholderiales</taxon>
        <taxon>Burkholderiaceae</taxon>
        <taxon>Formosimonas</taxon>
    </lineage>
</organism>
<proteinExistence type="inferred from homology"/>
<comment type="caution">
    <text evidence="4">The sequence shown here is derived from an EMBL/GenBank/DDBJ whole genome shotgun (WGS) entry which is preliminary data.</text>
</comment>
<feature type="signal peptide" evidence="3">
    <location>
        <begin position="1"/>
        <end position="28"/>
    </location>
</feature>
<dbReference type="PANTHER" id="PTHR30035">
    <property type="entry name" value="LIPOPROTEIN VACJ-RELATED"/>
    <property type="match status" value="1"/>
</dbReference>